<dbReference type="AlphaFoldDB" id="A0A2U2N909"/>
<comment type="caution">
    <text evidence="1">The sequence shown here is derived from an EMBL/GenBank/DDBJ whole genome shotgun (WGS) entry which is preliminary data.</text>
</comment>
<keyword evidence="2" id="KW-1185">Reference proteome</keyword>
<protein>
    <submittedName>
        <fullName evidence="1">Uncharacterized protein</fullName>
    </submittedName>
</protein>
<accession>A0A2U2N909</accession>
<dbReference type="RefSeq" id="WP_109057062.1">
    <property type="nucleotide sequence ID" value="NZ_QFFM01000012.1"/>
</dbReference>
<dbReference type="EMBL" id="QFFM01000012">
    <property type="protein sequence ID" value="PWG65593.1"/>
    <property type="molecule type" value="Genomic_DNA"/>
</dbReference>
<name>A0A2U2N909_9BIFI</name>
<organism evidence="1 2">
    <name type="scientific">Bifidobacterium callitrichidarum</name>
    <dbReference type="NCBI Taxonomy" id="2052941"/>
    <lineage>
        <taxon>Bacteria</taxon>
        <taxon>Bacillati</taxon>
        <taxon>Actinomycetota</taxon>
        <taxon>Actinomycetes</taxon>
        <taxon>Bifidobacteriales</taxon>
        <taxon>Bifidobacteriaceae</taxon>
        <taxon>Bifidobacterium</taxon>
    </lineage>
</organism>
<proteinExistence type="predicted"/>
<evidence type="ECO:0000313" key="1">
    <source>
        <dbReference type="EMBL" id="PWG65593.1"/>
    </source>
</evidence>
<evidence type="ECO:0000313" key="2">
    <source>
        <dbReference type="Proteomes" id="UP000245876"/>
    </source>
</evidence>
<reference evidence="1 2" key="1">
    <citation type="journal article" date="2018" name="Int. J. Syst. Evol. Microbiol.">
        <title>Bifidobacterium callitrichidarum sp. nov. from the faeces of the emperor tamarin (Saguinus imperator).</title>
        <authorList>
            <person name="Modesto M."/>
            <person name="Michelini S."/>
            <person name="Sansosti M.C."/>
            <person name="De Filippo C."/>
            <person name="Cavalieri D."/>
            <person name="Qvirist L."/>
            <person name="Andlid T."/>
            <person name="Spiezio C."/>
            <person name="Sandri C."/>
            <person name="Pascarelli S."/>
            <person name="Sgorbati B."/>
            <person name="Mattarelli P."/>
        </authorList>
    </citation>
    <scope>NUCLEOTIDE SEQUENCE [LARGE SCALE GENOMIC DNA]</scope>
    <source>
        <strain evidence="1 2">TRI 5</strain>
    </source>
</reference>
<sequence length="142" mass="16300">MSEPTEATHDMDGLRKARRITLAYRFTDDDTTRMEARFQRNYRLTVMVKRFACRHDLQVVESAGLIDLYAADDDRALIIDPTGPVFRLADNDGIALACRLDRTRYGFATETDLLNRLADAWLRHNRIPTINPAETIPEEETS</sequence>
<dbReference type="Proteomes" id="UP000245876">
    <property type="component" value="Unassembled WGS sequence"/>
</dbReference>
<gene>
    <name evidence="1" type="ORF">DF196_06570</name>
</gene>